<feature type="transmembrane region" description="Helical" evidence="1">
    <location>
        <begin position="488"/>
        <end position="506"/>
    </location>
</feature>
<name>A0A561DV89_9MICO</name>
<keyword evidence="1" id="KW-0812">Transmembrane</keyword>
<feature type="transmembrane region" description="Helical" evidence="1">
    <location>
        <begin position="371"/>
        <end position="390"/>
    </location>
</feature>
<feature type="transmembrane region" description="Helical" evidence="1">
    <location>
        <begin position="518"/>
        <end position="538"/>
    </location>
</feature>
<feature type="transmembrane region" description="Helical" evidence="1">
    <location>
        <begin position="324"/>
        <end position="341"/>
    </location>
</feature>
<dbReference type="RefSeq" id="WP_145230731.1">
    <property type="nucleotide sequence ID" value="NZ_VIVQ01000006.1"/>
</dbReference>
<organism evidence="2 3">
    <name type="scientific">Rudaeicoccus suwonensis</name>
    <dbReference type="NCBI Taxonomy" id="657409"/>
    <lineage>
        <taxon>Bacteria</taxon>
        <taxon>Bacillati</taxon>
        <taxon>Actinomycetota</taxon>
        <taxon>Actinomycetes</taxon>
        <taxon>Micrococcales</taxon>
        <taxon>Dermacoccaceae</taxon>
        <taxon>Rudaeicoccus</taxon>
    </lineage>
</organism>
<feature type="transmembrane region" description="Helical" evidence="1">
    <location>
        <begin position="54"/>
        <end position="78"/>
    </location>
</feature>
<evidence type="ECO:0000313" key="3">
    <source>
        <dbReference type="Proteomes" id="UP000318297"/>
    </source>
</evidence>
<feature type="transmembrane region" description="Helical" evidence="1">
    <location>
        <begin position="347"/>
        <end position="364"/>
    </location>
</feature>
<gene>
    <name evidence="2" type="ORF">BKA23_3463</name>
</gene>
<keyword evidence="1" id="KW-1133">Transmembrane helix</keyword>
<dbReference type="EMBL" id="VIVQ01000006">
    <property type="protein sequence ID" value="TWE07281.1"/>
    <property type="molecule type" value="Genomic_DNA"/>
</dbReference>
<feature type="transmembrane region" description="Helical" evidence="1">
    <location>
        <begin position="575"/>
        <end position="597"/>
    </location>
</feature>
<proteinExistence type="predicted"/>
<feature type="transmembrane region" description="Helical" evidence="1">
    <location>
        <begin position="297"/>
        <end position="317"/>
    </location>
</feature>
<feature type="transmembrane region" description="Helical" evidence="1">
    <location>
        <begin position="30"/>
        <end position="48"/>
    </location>
</feature>
<feature type="transmembrane region" description="Helical" evidence="1">
    <location>
        <begin position="458"/>
        <end position="476"/>
    </location>
</feature>
<dbReference type="OrthoDB" id="3855595at2"/>
<keyword evidence="1" id="KW-0472">Membrane</keyword>
<feature type="transmembrane region" description="Helical" evidence="1">
    <location>
        <begin position="114"/>
        <end position="131"/>
    </location>
</feature>
<evidence type="ECO:0000313" key="2">
    <source>
        <dbReference type="EMBL" id="TWE07281.1"/>
    </source>
</evidence>
<sequence>MSHQTAESDGPLRDGARGGVLSPRRWSPDAWLAFSVLAVLMTFCGYAVVTGLPFAALVRLGVVAVVVQWLPGVLIWRCLRPSHGWLMEDLACGFACGFALSIPAQVVGGLADSAVLSAAIPLVTTAILLGVRSTRARILAARWSPTPRWLSALIVVGAAATGRDLFSFFRQNKLHWPVGTAGKPHVDQYFQIAMTNELRFRGPVNWPMIAGESFDYHWFAHAWMAQLSSVANVSATDVVLRFAPAFLPVVAVAAIAAVALRMTGSAFAAGASALIAMWGGYVDLWNTGRVAAPLTPLSPTLAPSLVALMALASLVTIRLRGDRRWGGAVALCVFAIVAAGAKGSATPLLVAGLALAAVAALLWNRRMLRPLLVDTACVAAGLLISIKVIFNGSTDALTFDPPQALQSSWPIAAIGGTHSFWLLVAGGVVMVFWGISKAVLGLPLLMRRDHLLGRADPVVWVLLGGAVAGAFGPALFVQPGVSQNYFRIQAIPLAAVLSGAGAFIWLRERRWPQTGTALLVVAIASVLAYAVPVRLIAIQHGHSAGPYLVLLIGALICLTGGVAVALSSPTRRRQLVAFGTMAVLLGTGVPSTVVGLWQSGVAKFGPVSPTSEGAVTQGQLDAAMYIGAHSAPDAVVMTNRHCTTPRPVHGMCDSRWFLVSAYSGRQVLVEGWGYSPTITARYVRGSTSLTAPFFDQPLLRLNDGFYTSPTEAAARELWQRGVRWIYVDALTTPGVDLRGYAVLEYDNPAASVWRLNRP</sequence>
<feature type="transmembrane region" description="Helical" evidence="1">
    <location>
        <begin position="420"/>
        <end position="446"/>
    </location>
</feature>
<comment type="caution">
    <text evidence="2">The sequence shown here is derived from an EMBL/GenBank/DDBJ whole genome shotgun (WGS) entry which is preliminary data.</text>
</comment>
<reference evidence="2 3" key="1">
    <citation type="submission" date="2019-06" db="EMBL/GenBank/DDBJ databases">
        <title>Sequencing the genomes of 1000 actinobacteria strains.</title>
        <authorList>
            <person name="Klenk H.-P."/>
        </authorList>
    </citation>
    <scope>NUCLEOTIDE SEQUENCE [LARGE SCALE GENOMIC DNA]</scope>
    <source>
        <strain evidence="2 3">DSM 19560</strain>
    </source>
</reference>
<feature type="transmembrane region" description="Helical" evidence="1">
    <location>
        <begin position="238"/>
        <end position="260"/>
    </location>
</feature>
<accession>A0A561DV89</accession>
<keyword evidence="3" id="KW-1185">Reference proteome</keyword>
<protein>
    <submittedName>
        <fullName evidence="2">Uncharacterized protein</fullName>
    </submittedName>
</protein>
<feature type="transmembrane region" description="Helical" evidence="1">
    <location>
        <begin position="267"/>
        <end position="285"/>
    </location>
</feature>
<dbReference type="Proteomes" id="UP000318297">
    <property type="component" value="Unassembled WGS sequence"/>
</dbReference>
<evidence type="ECO:0000256" key="1">
    <source>
        <dbReference type="SAM" id="Phobius"/>
    </source>
</evidence>
<dbReference type="AlphaFoldDB" id="A0A561DV89"/>
<feature type="transmembrane region" description="Helical" evidence="1">
    <location>
        <begin position="544"/>
        <end position="566"/>
    </location>
</feature>